<sequence length="623" mass="68294">MPARRWTTNEECDFLEKKYGGYLKSQKTRSLRKFWVELDHEWFQLFSERKKLFGEIANLTSEQDAQYTTAIKDRKIQLRSWFRNRSAKARRHDGGKFPGSFDYYDTKVRPSVKKAIAEQSLGPKQTLAVIKSLTDKAFAEEDDTIKAEIQAEFEAQLDVRDEDGEGLGVMPMPAARQHMLEFLPSMVRKLLEELAEKTGWSFSIIGGGPCPEEDGDIRTFSYHHGKTAVGHHFGDVQSDFKNQVIKPYIEFLNVVYPAEVRATFALHASADDPDEEEDVQSELNDDRLSQLDGNDSQQVLDDIELDMDADLDTAPMSDEDGNHESAENDGITQLEESAALSGDETATSVNPAISFPLMEESDRTTFSVQHPISVPSVAQVDMPPPASNALGLEEVMPSHLLMTVSSVTPSTNYAAPAQIPSASTAMLQGPPHAHPTTEQAQAYHVRYWNQQSVAPWTSANCNGMLMEMTNIDLDNAYDVNFNFDFTNFSHTEILQVPLFPPPTVATSAIDNASLIQAPATPGLSAGSSTVSFPTNLLLSSLSPLSVPIIPAAASPAMQIPASTSESQVDISISLDATASSVQVSCEQQVDAATPAVPSPVTANHPHANSDAPSRPRRQKKKPA</sequence>
<feature type="compositionally biased region" description="Basic residues" evidence="1">
    <location>
        <begin position="614"/>
        <end position="623"/>
    </location>
</feature>
<dbReference type="STRING" id="1314785.A0A165HUD6"/>
<evidence type="ECO:0000256" key="1">
    <source>
        <dbReference type="SAM" id="MobiDB-lite"/>
    </source>
</evidence>
<feature type="region of interest" description="Disordered" evidence="1">
    <location>
        <begin position="585"/>
        <end position="623"/>
    </location>
</feature>
<dbReference type="Proteomes" id="UP000076871">
    <property type="component" value="Unassembled WGS sequence"/>
</dbReference>
<dbReference type="OrthoDB" id="2803524at2759"/>
<accession>A0A165HUD6</accession>
<dbReference type="GeneID" id="63828951"/>
<feature type="region of interest" description="Disordered" evidence="1">
    <location>
        <begin position="268"/>
        <end position="295"/>
    </location>
</feature>
<organism evidence="2 3">
    <name type="scientific">Laetiporus sulphureus 93-53</name>
    <dbReference type="NCBI Taxonomy" id="1314785"/>
    <lineage>
        <taxon>Eukaryota</taxon>
        <taxon>Fungi</taxon>
        <taxon>Dikarya</taxon>
        <taxon>Basidiomycota</taxon>
        <taxon>Agaricomycotina</taxon>
        <taxon>Agaricomycetes</taxon>
        <taxon>Polyporales</taxon>
        <taxon>Laetiporus</taxon>
    </lineage>
</organism>
<dbReference type="EMBL" id="KV427606">
    <property type="protein sequence ID" value="KZT12199.1"/>
    <property type="molecule type" value="Genomic_DNA"/>
</dbReference>
<feature type="compositionally biased region" description="Acidic residues" evidence="1">
    <location>
        <begin position="271"/>
        <end position="280"/>
    </location>
</feature>
<name>A0A165HUD6_9APHY</name>
<protein>
    <submittedName>
        <fullName evidence="2">Uncharacterized protein</fullName>
    </submittedName>
</protein>
<evidence type="ECO:0000313" key="3">
    <source>
        <dbReference type="Proteomes" id="UP000076871"/>
    </source>
</evidence>
<dbReference type="RefSeq" id="XP_040769847.1">
    <property type="nucleotide sequence ID" value="XM_040911923.1"/>
</dbReference>
<proteinExistence type="predicted"/>
<reference evidence="2 3" key="1">
    <citation type="journal article" date="2016" name="Mol. Biol. Evol.">
        <title>Comparative Genomics of Early-Diverging Mushroom-Forming Fungi Provides Insights into the Origins of Lignocellulose Decay Capabilities.</title>
        <authorList>
            <person name="Nagy L.G."/>
            <person name="Riley R."/>
            <person name="Tritt A."/>
            <person name="Adam C."/>
            <person name="Daum C."/>
            <person name="Floudas D."/>
            <person name="Sun H."/>
            <person name="Yadav J.S."/>
            <person name="Pangilinan J."/>
            <person name="Larsson K.H."/>
            <person name="Matsuura K."/>
            <person name="Barry K."/>
            <person name="Labutti K."/>
            <person name="Kuo R."/>
            <person name="Ohm R.A."/>
            <person name="Bhattacharya S.S."/>
            <person name="Shirouzu T."/>
            <person name="Yoshinaga Y."/>
            <person name="Martin F.M."/>
            <person name="Grigoriev I.V."/>
            <person name="Hibbett D.S."/>
        </authorList>
    </citation>
    <scope>NUCLEOTIDE SEQUENCE [LARGE SCALE GENOMIC DNA]</scope>
    <source>
        <strain evidence="2 3">93-53</strain>
    </source>
</reference>
<dbReference type="AlphaFoldDB" id="A0A165HUD6"/>
<gene>
    <name evidence="2" type="ORF">LAESUDRAFT_754693</name>
</gene>
<keyword evidence="3" id="KW-1185">Reference proteome</keyword>
<dbReference type="InParanoid" id="A0A165HUD6"/>
<feature type="compositionally biased region" description="Low complexity" evidence="1">
    <location>
        <begin position="591"/>
        <end position="602"/>
    </location>
</feature>
<evidence type="ECO:0000313" key="2">
    <source>
        <dbReference type="EMBL" id="KZT12199.1"/>
    </source>
</evidence>